<dbReference type="FunFam" id="3.40.50.920:FF:000001">
    <property type="entry name" value="Pyruvate dehydrogenase E1 beta subunit"/>
    <property type="match status" value="1"/>
</dbReference>
<evidence type="ECO:0000313" key="9">
    <source>
        <dbReference type="Proteomes" id="UP000070250"/>
    </source>
</evidence>
<dbReference type="PANTHER" id="PTHR43257:SF2">
    <property type="entry name" value="PYRUVATE DEHYDROGENASE E1 COMPONENT SUBUNIT BETA"/>
    <property type="match status" value="1"/>
</dbReference>
<dbReference type="STRING" id="465721.ACG33_01275"/>
<dbReference type="PANTHER" id="PTHR43257">
    <property type="entry name" value="PYRUVATE DEHYDROGENASE E1 COMPONENT BETA SUBUNIT"/>
    <property type="match status" value="1"/>
</dbReference>
<dbReference type="Gene3D" id="3.40.50.920">
    <property type="match status" value="1"/>
</dbReference>
<comment type="function">
    <text evidence="2">The branched-chain alpha-keto dehydrogenase complex catalyzes the overall conversion of alpha-keto acids to acyl-CoA and CO(2). It contains multiple copies of three enzymatic components: branched-chain alpha-keto acid decarboxylase (E1), lipoamide acyltransferase (E2) and lipoamide dehydrogenase (E3).</text>
</comment>
<dbReference type="CDD" id="cd07036">
    <property type="entry name" value="TPP_PYR_E1-PDHc-beta_like"/>
    <property type="match status" value="1"/>
</dbReference>
<dbReference type="InterPro" id="IPR009014">
    <property type="entry name" value="Transketo_C/PFOR_II"/>
</dbReference>
<dbReference type="AlphaFoldDB" id="A0A127F5Q3"/>
<dbReference type="EMBL" id="CP011971">
    <property type="protein sequence ID" value="AMN45757.1"/>
    <property type="molecule type" value="Genomic_DNA"/>
</dbReference>
<evidence type="ECO:0000256" key="5">
    <source>
        <dbReference type="ARBA" id="ARBA00070795"/>
    </source>
</evidence>
<dbReference type="GO" id="GO:0016491">
    <property type="term" value="F:oxidoreductase activity"/>
    <property type="evidence" value="ECO:0007669"/>
    <property type="project" value="UniProtKB-KW"/>
</dbReference>
<dbReference type="InterPro" id="IPR005475">
    <property type="entry name" value="Transketolase-like_Pyr-bd"/>
</dbReference>
<evidence type="ECO:0000256" key="3">
    <source>
        <dbReference type="ARBA" id="ARBA00023002"/>
    </source>
</evidence>
<dbReference type="FunFam" id="3.40.50.970:FF:000001">
    <property type="entry name" value="Pyruvate dehydrogenase E1 beta subunit"/>
    <property type="match status" value="1"/>
</dbReference>
<dbReference type="SMART" id="SM00861">
    <property type="entry name" value="Transket_pyr"/>
    <property type="match status" value="1"/>
</dbReference>
<name>A0A127F5Q3_STEDE</name>
<protein>
    <recommendedName>
        <fullName evidence="5">2-oxoisovalerate dehydrogenase subunit beta</fullName>
    </recommendedName>
    <alternativeName>
        <fullName evidence="6">Branched-chain alpha-keto acid dehydrogenase E1 component beta chain</fullName>
    </alternativeName>
</protein>
<dbReference type="OrthoDB" id="9780894at2"/>
<dbReference type="Gene3D" id="3.40.50.970">
    <property type="match status" value="1"/>
</dbReference>
<feature type="domain" description="Transketolase-like pyrimidine-binding" evidence="7">
    <location>
        <begin position="12"/>
        <end position="187"/>
    </location>
</feature>
<dbReference type="NCBIfam" id="NF006667">
    <property type="entry name" value="PRK09212.1"/>
    <property type="match status" value="1"/>
</dbReference>
<evidence type="ECO:0000256" key="6">
    <source>
        <dbReference type="ARBA" id="ARBA00082400"/>
    </source>
</evidence>
<dbReference type="PATRIC" id="fig|465721.4.peg.280"/>
<organism evidence="8 9">
    <name type="scientific">Steroidobacter denitrificans</name>
    <dbReference type="NCBI Taxonomy" id="465721"/>
    <lineage>
        <taxon>Bacteria</taxon>
        <taxon>Pseudomonadati</taxon>
        <taxon>Pseudomonadota</taxon>
        <taxon>Gammaproteobacteria</taxon>
        <taxon>Steroidobacterales</taxon>
        <taxon>Steroidobacteraceae</taxon>
        <taxon>Steroidobacter</taxon>
    </lineage>
</organism>
<dbReference type="InterPro" id="IPR029061">
    <property type="entry name" value="THDP-binding"/>
</dbReference>
<keyword evidence="4" id="KW-0786">Thiamine pyrophosphate</keyword>
<evidence type="ECO:0000259" key="7">
    <source>
        <dbReference type="SMART" id="SM00861"/>
    </source>
</evidence>
<comment type="cofactor">
    <cofactor evidence="1">
        <name>thiamine diphosphate</name>
        <dbReference type="ChEBI" id="CHEBI:58937"/>
    </cofactor>
</comment>
<evidence type="ECO:0000256" key="1">
    <source>
        <dbReference type="ARBA" id="ARBA00001964"/>
    </source>
</evidence>
<evidence type="ECO:0000313" key="8">
    <source>
        <dbReference type="EMBL" id="AMN45757.1"/>
    </source>
</evidence>
<dbReference type="Pfam" id="PF02779">
    <property type="entry name" value="Transket_pyr"/>
    <property type="match status" value="1"/>
</dbReference>
<dbReference type="KEGG" id="sdf:ACG33_01275"/>
<dbReference type="SUPFAM" id="SSF52518">
    <property type="entry name" value="Thiamin diphosphate-binding fold (THDP-binding)"/>
    <property type="match status" value="1"/>
</dbReference>
<proteinExistence type="predicted"/>
<dbReference type="Pfam" id="PF02780">
    <property type="entry name" value="Transketolase_C"/>
    <property type="match status" value="1"/>
</dbReference>
<reference evidence="8 9" key="1">
    <citation type="submission" date="2015-06" db="EMBL/GenBank/DDBJ databases">
        <title>A Comprehensive Approach to Explore the Metabolic and Phylogenetic Diversity of Bacterial Steroid Degradation in the Environment: Testosterone as an Example.</title>
        <authorList>
            <person name="Yang F.-C."/>
            <person name="Chen Y.-L."/>
            <person name="Yu C.-P."/>
            <person name="Tang S.-L."/>
            <person name="Wang P.-H."/>
            <person name="Ismail W."/>
            <person name="Wang C.-H."/>
            <person name="Yang C.-Y."/>
            <person name="Chiang Y.-R."/>
        </authorList>
    </citation>
    <scope>NUCLEOTIDE SEQUENCE [LARGE SCALE GENOMIC DNA]</scope>
    <source>
        <strain evidence="8 9">DSM 18526</strain>
    </source>
</reference>
<dbReference type="SUPFAM" id="SSF52922">
    <property type="entry name" value="TK C-terminal domain-like"/>
    <property type="match status" value="1"/>
</dbReference>
<keyword evidence="8" id="KW-0670">Pyruvate</keyword>
<gene>
    <name evidence="8" type="ORF">ACG33_01275</name>
</gene>
<dbReference type="InterPro" id="IPR033248">
    <property type="entry name" value="Transketolase_C"/>
</dbReference>
<keyword evidence="3 8" id="KW-0560">Oxidoreductase</keyword>
<accession>A0A127F5Q3</accession>
<keyword evidence="9" id="KW-1185">Reference proteome</keyword>
<evidence type="ECO:0000256" key="4">
    <source>
        <dbReference type="ARBA" id="ARBA00023052"/>
    </source>
</evidence>
<dbReference type="Proteomes" id="UP000070250">
    <property type="component" value="Chromosome"/>
</dbReference>
<evidence type="ECO:0000256" key="2">
    <source>
        <dbReference type="ARBA" id="ARBA00002859"/>
    </source>
</evidence>
<dbReference type="RefSeq" id="WP_066918029.1">
    <property type="nucleotide sequence ID" value="NZ_CP011971.1"/>
</dbReference>
<sequence>MSELTSTSTRIITIGSAIREALAEEMRRDERVFVMGEDVAKFGGVFGATRGLLDEFGPKRIFDTPISEMFIVGGGVGAALTGLRPVVELQFADFIMNAADEIMAKMAKWRYMHGGRLTVPMVVRMPAGAMGGMGAEHSQCPEALLLQAPGIYIVIPSTPYDAKGLLKTSIRDDNPVCFFEHKGMYQTAGEVPADEYTIPLGVADVKRDGGDVSVICWGRMVQIALKAADEAARRDIDVEVLDLRCLRPLDVDSILRTVRKTGRLIICHEASKTGGAGAEIAAIVAEDALDALAAPIRRVCGPDAPIPQSQHLERLWLPDSEDLLTAIQEIVS</sequence>